<sequence>MKKLLMMIIGVLAFSNIQAQGTMKDPVSFKLKNGIEVVVAENSGMGKVFASVKIEGAAIDTNAAVSNALTNLLQETTINKKNVAFANSKKEVAPKVSVTADEANVAADAEDFETAFLVMSSALQEPVMDQGTLDKVKENQAISLEELKAYYNKQINPSRTYITIAGDITVAQAKALAKKAFGDWKENTGTALTK</sequence>
<organism evidence="3 4">
    <name type="scientific">Pedobacter caeni</name>
    <dbReference type="NCBI Taxonomy" id="288992"/>
    <lineage>
        <taxon>Bacteria</taxon>
        <taxon>Pseudomonadati</taxon>
        <taxon>Bacteroidota</taxon>
        <taxon>Sphingobacteriia</taxon>
        <taxon>Sphingobacteriales</taxon>
        <taxon>Sphingobacteriaceae</taxon>
        <taxon>Pedobacter</taxon>
    </lineage>
</organism>
<dbReference type="EMBL" id="FQUQ01000004">
    <property type="protein sequence ID" value="SHG14187.1"/>
    <property type="molecule type" value="Genomic_DNA"/>
</dbReference>
<feature type="chain" id="PRO_5009910757" evidence="1">
    <location>
        <begin position="20"/>
        <end position="194"/>
    </location>
</feature>
<proteinExistence type="predicted"/>
<dbReference type="Gene3D" id="3.30.830.10">
    <property type="entry name" value="Metalloenzyme, LuxS/M16 peptidase-like"/>
    <property type="match status" value="2"/>
</dbReference>
<feature type="signal peptide" evidence="1">
    <location>
        <begin position="1"/>
        <end position="19"/>
    </location>
</feature>
<accession>A0A1M5HE48</accession>
<dbReference type="RefSeq" id="WP_073233319.1">
    <property type="nucleotide sequence ID" value="NZ_FQUQ01000004.1"/>
</dbReference>
<dbReference type="AlphaFoldDB" id="A0A1M5HE48"/>
<feature type="domain" description="Peptidase M16 C-terminal" evidence="2">
    <location>
        <begin position="142"/>
        <end position="187"/>
    </location>
</feature>
<dbReference type="OrthoDB" id="767018at2"/>
<evidence type="ECO:0000313" key="4">
    <source>
        <dbReference type="Proteomes" id="UP000184287"/>
    </source>
</evidence>
<keyword evidence="1" id="KW-0732">Signal</keyword>
<dbReference type="InterPro" id="IPR007863">
    <property type="entry name" value="Peptidase_M16_C"/>
</dbReference>
<evidence type="ECO:0000256" key="1">
    <source>
        <dbReference type="SAM" id="SignalP"/>
    </source>
</evidence>
<dbReference type="GO" id="GO:0046872">
    <property type="term" value="F:metal ion binding"/>
    <property type="evidence" value="ECO:0007669"/>
    <property type="project" value="InterPro"/>
</dbReference>
<gene>
    <name evidence="3" type="ORF">SAMN04488522_104625</name>
</gene>
<dbReference type="InterPro" id="IPR011249">
    <property type="entry name" value="Metalloenz_LuxS/M16"/>
</dbReference>
<reference evidence="4" key="1">
    <citation type="submission" date="2016-11" db="EMBL/GenBank/DDBJ databases">
        <authorList>
            <person name="Varghese N."/>
            <person name="Submissions S."/>
        </authorList>
    </citation>
    <scope>NUCLEOTIDE SEQUENCE [LARGE SCALE GENOMIC DNA]</scope>
    <source>
        <strain evidence="4">DSM 16990</strain>
    </source>
</reference>
<dbReference type="STRING" id="288992.SAMN04488522_104625"/>
<keyword evidence="4" id="KW-1185">Reference proteome</keyword>
<name>A0A1M5HE48_9SPHI</name>
<dbReference type="SUPFAM" id="SSF63411">
    <property type="entry name" value="LuxS/MPP-like metallohydrolase"/>
    <property type="match status" value="1"/>
</dbReference>
<dbReference type="Pfam" id="PF05193">
    <property type="entry name" value="Peptidase_M16_C"/>
    <property type="match status" value="1"/>
</dbReference>
<evidence type="ECO:0000313" key="3">
    <source>
        <dbReference type="EMBL" id="SHG14187.1"/>
    </source>
</evidence>
<protein>
    <submittedName>
        <fullName evidence="3">Peptidase M16 inactive domain-containing protein</fullName>
    </submittedName>
</protein>
<evidence type="ECO:0000259" key="2">
    <source>
        <dbReference type="Pfam" id="PF05193"/>
    </source>
</evidence>
<dbReference type="Proteomes" id="UP000184287">
    <property type="component" value="Unassembled WGS sequence"/>
</dbReference>